<dbReference type="InterPro" id="IPR000225">
    <property type="entry name" value="Armadillo"/>
</dbReference>
<dbReference type="GO" id="GO:0007155">
    <property type="term" value="P:cell adhesion"/>
    <property type="evidence" value="ECO:0007669"/>
    <property type="project" value="InterPro"/>
</dbReference>
<feature type="region of interest" description="Disordered" evidence="3">
    <location>
        <begin position="1372"/>
        <end position="1471"/>
    </location>
</feature>
<dbReference type="SMART" id="SM00185">
    <property type="entry name" value="ARM"/>
    <property type="match status" value="10"/>
</dbReference>
<dbReference type="InterPro" id="IPR016024">
    <property type="entry name" value="ARM-type_fold"/>
</dbReference>
<dbReference type="InterPro" id="IPR011989">
    <property type="entry name" value="ARM-like"/>
</dbReference>
<evidence type="ECO:0000313" key="4">
    <source>
        <dbReference type="Proteomes" id="UP000694844"/>
    </source>
</evidence>
<dbReference type="Pfam" id="PF13606">
    <property type="entry name" value="Ank_3"/>
    <property type="match status" value="1"/>
</dbReference>
<keyword evidence="4" id="KW-1185">Reference proteome</keyword>
<dbReference type="GO" id="GO:0045296">
    <property type="term" value="F:cadherin binding"/>
    <property type="evidence" value="ECO:0007669"/>
    <property type="project" value="InterPro"/>
</dbReference>
<dbReference type="PROSITE" id="PS50297">
    <property type="entry name" value="ANK_REP_REGION"/>
    <property type="match status" value="1"/>
</dbReference>
<dbReference type="SUPFAM" id="SSF48403">
    <property type="entry name" value="Ankyrin repeat"/>
    <property type="match status" value="1"/>
</dbReference>
<name>A0A8B8BMC1_CRAVI</name>
<sequence length="1471" mass="163760">MSTLNAGTPQPGEQMDESQLQAKLERAASTYFEKFSTPAFRMQELIGHHKNHWLLSDDFKMAYDQPVGLIKGLNPLNSNVCVLMVPEDPVLAENKIGLDYREVHQVIRELTNGIYVLNQTPSISLEALYDQGTWCNLPPGFNDTHIGQLLISVDYMMKSLWHGAYFPKEKRTKFNDKWREHFQVSKQNGKPEKEKSFLSDFLSHGMVDMGKDPDYCDAYNDLQFDNDDDPDMTKERIHFMKHVEDICMQMTLYQKKIMHEKDIYMMESDLMISSIVRLLDDRINHNDYERVNTRLQMHENMLRENLTKKLDIRRQLFILKFVSFLTPFLIGMRKRMKIPDTTRFLPDLSEDQCKTEEELPPLMLGDDFKCKNFYPEKNKYFHLHGGINIDFETDELESPPKEVIHKYSEIMTLAEQGFLKVISMETIKEHYEVPKITVDGKEYYVIFLEFETFFNPQQPAWIKAFSTKLTIDLERKYLPLQDTPMWDVFIKHFGKKKTGKLKAQMTGPRAAAIRGLVIIFVHMCRKTLGQQMSRLTKQDEHGLSLLHHAAMNNRPQIIVSLLRQTVDINSRRNNILSTGVQSSASRKGEIKRPVLLDICPTGLHIAARCGALDAAACLLACCAGQTLYDQDGWAPIHHAAFFDHEAIIKLMARRNSPVIELLTRNDIRSTPLLLAASSGGLSAVKCLIRLGADISRLDAEGNGMVNLAAMRFHTNVLEYLIEWSHEKAPVWKILVKMLTDVDLGKKDSAVKCLEVLSTSKPEHWKSILEAGGIPALVTLLSSENEVLQSVAASVIVNISEHASVRQALTKAKAAPILIQLLNSPDDNIQSRVAIILSDIASVEGNQSLIAEEGGIPPLINLMDSELEEVLINTVNAVRVLCAGNPANQDAVAEHGGIAFLREFLTLDSEKLKAATAACIAAISAGNKNNQDALLEAGALEPLVEIINGTANETVRVKCANAIEALAQDNLACQQTFLRIKAPTALKKLLKNFNVSVKEHGAKALWALAGSTTSQQKYIAEKTSIPDICSMLLEDTEKLLQVGCMMSIALGRENIENQIKLAQTEAFNQLVRLLRTHKDSPQVILMVIQVLGILCVGVAYCNNKVTQRKIAEEGAIPTLVTYLNQPPSEEVQVEVAIALGCIVLSNTRNQELLQEEPGFNFDVLLDLLKSKSEAIRLRAGMALTIFAFNNTPQQYAIREAGGIMYSVFEPFLNSSIEYDVCYAAFQIVVLARVIVDQDQVMLTASGVTLLVKKLHSTEDNVIVLAASLLSSLAHTRAGIPDAMVTSGAIDVLVDKLSSQNDQVRGACAVALGYLTFNRTAARILFSACRNTPGLYKKLEENIGKNAKISQEFVQDFKRAKIVGLPSQCLEINGGPPVIPPSRNSMRPMTGTSRATTARAVSRAKSAPGKRGQRSPNPSIVVSTPNSSRPSTASPLRIHPSSLFRPASSPLRKGARSPDATFKTRLSSWKEEI</sequence>
<accession>A0A8B8BMC1</accession>
<dbReference type="PANTHER" id="PTHR46464:SF1">
    <property type="entry name" value="ANKYRIN AND ARMADILLO REPEAT-CONTAINING PROTEIN"/>
    <property type="match status" value="1"/>
</dbReference>
<dbReference type="InterPro" id="IPR043379">
    <property type="entry name" value="ANKAR"/>
</dbReference>
<dbReference type="KEGG" id="cvn:111111666"/>
<dbReference type="InterPro" id="IPR013284">
    <property type="entry name" value="Beta-catenin"/>
</dbReference>
<dbReference type="PANTHER" id="PTHR46464">
    <property type="entry name" value="ANK_REP_REGION DOMAIN-CONTAINING PROTEIN"/>
    <property type="match status" value="1"/>
</dbReference>
<feature type="compositionally biased region" description="Polar residues" evidence="3">
    <location>
        <begin position="1380"/>
        <end position="1389"/>
    </location>
</feature>
<evidence type="ECO:0000313" key="5">
    <source>
        <dbReference type="RefSeq" id="XP_022304473.1"/>
    </source>
</evidence>
<feature type="compositionally biased region" description="Polar residues" evidence="3">
    <location>
        <begin position="1412"/>
        <end position="1432"/>
    </location>
</feature>
<reference evidence="5 6" key="1">
    <citation type="submission" date="2025-04" db="UniProtKB">
        <authorList>
            <consortium name="RefSeq"/>
        </authorList>
    </citation>
    <scope>IDENTIFICATION</scope>
    <source>
        <tissue evidence="5 6">Whole sample</tissue>
    </source>
</reference>
<dbReference type="Gene3D" id="1.25.40.20">
    <property type="entry name" value="Ankyrin repeat-containing domain"/>
    <property type="match status" value="2"/>
</dbReference>
<feature type="compositionally biased region" description="Low complexity" evidence="3">
    <location>
        <begin position="1390"/>
        <end position="1405"/>
    </location>
</feature>
<evidence type="ECO:0000256" key="2">
    <source>
        <dbReference type="PROSITE-ProRule" id="PRU00259"/>
    </source>
</evidence>
<feature type="repeat" description="ANK" evidence="1">
    <location>
        <begin position="541"/>
        <end position="573"/>
    </location>
</feature>
<dbReference type="Gene3D" id="1.25.10.10">
    <property type="entry name" value="Leucine-rich Repeat Variant"/>
    <property type="match status" value="3"/>
</dbReference>
<evidence type="ECO:0000256" key="1">
    <source>
        <dbReference type="PROSITE-ProRule" id="PRU00023"/>
    </source>
</evidence>
<dbReference type="RefSeq" id="XP_022304473.1">
    <property type="nucleotide sequence ID" value="XM_022448765.1"/>
</dbReference>
<dbReference type="Pfam" id="PF00023">
    <property type="entry name" value="Ank"/>
    <property type="match status" value="1"/>
</dbReference>
<feature type="repeat" description="ANK" evidence="1">
    <location>
        <begin position="667"/>
        <end position="699"/>
    </location>
</feature>
<protein>
    <submittedName>
        <fullName evidence="5 6">Ankyrin and armadillo repeat-containing protein-like isoform X1</fullName>
    </submittedName>
</protein>
<dbReference type="InterPro" id="IPR036770">
    <property type="entry name" value="Ankyrin_rpt-contain_sf"/>
</dbReference>
<keyword evidence="1" id="KW-0040">ANK repeat</keyword>
<dbReference type="PRINTS" id="PR01869">
    <property type="entry name" value="BCATNINFAMLY"/>
</dbReference>
<dbReference type="PROSITE" id="PS50088">
    <property type="entry name" value="ANK_REPEAT"/>
    <property type="match status" value="2"/>
</dbReference>
<dbReference type="RefSeq" id="XP_022304474.1">
    <property type="nucleotide sequence ID" value="XM_022448766.1"/>
</dbReference>
<proteinExistence type="predicted"/>
<dbReference type="Pfam" id="PF00514">
    <property type="entry name" value="Arm"/>
    <property type="match status" value="2"/>
</dbReference>
<evidence type="ECO:0000313" key="6">
    <source>
        <dbReference type="RefSeq" id="XP_022304474.1"/>
    </source>
</evidence>
<dbReference type="OrthoDB" id="1683831at2759"/>
<dbReference type="GeneID" id="111111666"/>
<dbReference type="InterPro" id="IPR002110">
    <property type="entry name" value="Ankyrin_rpt"/>
</dbReference>
<evidence type="ECO:0000256" key="3">
    <source>
        <dbReference type="SAM" id="MobiDB-lite"/>
    </source>
</evidence>
<dbReference type="SMART" id="SM00248">
    <property type="entry name" value="ANK"/>
    <property type="match status" value="4"/>
</dbReference>
<organism evidence="4 5">
    <name type="scientific">Crassostrea virginica</name>
    <name type="common">Eastern oyster</name>
    <dbReference type="NCBI Taxonomy" id="6565"/>
    <lineage>
        <taxon>Eukaryota</taxon>
        <taxon>Metazoa</taxon>
        <taxon>Spiralia</taxon>
        <taxon>Lophotrochozoa</taxon>
        <taxon>Mollusca</taxon>
        <taxon>Bivalvia</taxon>
        <taxon>Autobranchia</taxon>
        <taxon>Pteriomorphia</taxon>
        <taxon>Ostreida</taxon>
        <taxon>Ostreoidea</taxon>
        <taxon>Ostreidae</taxon>
        <taxon>Crassostrea</taxon>
    </lineage>
</organism>
<feature type="repeat" description="ARM" evidence="2">
    <location>
        <begin position="771"/>
        <end position="813"/>
    </location>
</feature>
<feature type="repeat" description="ARM" evidence="2">
    <location>
        <begin position="812"/>
        <end position="854"/>
    </location>
</feature>
<gene>
    <name evidence="5 6" type="primary">LOC111111666</name>
</gene>
<feature type="repeat" description="ARM" evidence="2">
    <location>
        <begin position="853"/>
        <end position="895"/>
    </location>
</feature>
<dbReference type="Proteomes" id="UP000694844">
    <property type="component" value="Chromosome 9"/>
</dbReference>
<dbReference type="PROSITE" id="PS50176">
    <property type="entry name" value="ARM_REPEAT"/>
    <property type="match status" value="3"/>
</dbReference>
<dbReference type="SUPFAM" id="SSF48371">
    <property type="entry name" value="ARM repeat"/>
    <property type="match status" value="3"/>
</dbReference>